<evidence type="ECO:0000256" key="10">
    <source>
        <dbReference type="PIRSR" id="PIRSR005096-2"/>
    </source>
</evidence>
<evidence type="ECO:0000256" key="11">
    <source>
        <dbReference type="PIRSR" id="PIRSR005096-3"/>
    </source>
</evidence>
<comment type="similarity">
    <text evidence="3 8">Belongs to the aldose epimerase family.</text>
</comment>
<dbReference type="AlphaFoldDB" id="A0A482U070"/>
<dbReference type="PIRSF" id="PIRSF005096">
    <property type="entry name" value="GALM"/>
    <property type="match status" value="1"/>
</dbReference>
<dbReference type="Gene3D" id="2.70.98.10">
    <property type="match status" value="1"/>
</dbReference>
<comment type="pathway">
    <text evidence="2 8">Carbohydrate metabolism; hexose metabolism.</text>
</comment>
<dbReference type="GO" id="GO:0004034">
    <property type="term" value="F:aldose 1-epimerase activity"/>
    <property type="evidence" value="ECO:0007669"/>
    <property type="project" value="UniProtKB-EC"/>
</dbReference>
<accession>A0A482U070</accession>
<evidence type="ECO:0000256" key="3">
    <source>
        <dbReference type="ARBA" id="ARBA00006206"/>
    </source>
</evidence>
<dbReference type="NCBIfam" id="NF008277">
    <property type="entry name" value="PRK11055.1"/>
    <property type="match status" value="1"/>
</dbReference>
<comment type="cofactor">
    <cofactor evidence="1">
        <name>Ca(2+)</name>
        <dbReference type="ChEBI" id="CHEBI:29108"/>
    </cofactor>
</comment>
<dbReference type="OrthoDB" id="9779408at2"/>
<dbReference type="InterPro" id="IPR008183">
    <property type="entry name" value="Aldose_1/G6P_1-epimerase"/>
</dbReference>
<sequence>MTKIKHISYFIANSEAELFGLMPDGEEVSIYQLINKNGMEIKVTNYGATVTSLKTPLKNGELVDVVLGFDTLDAYLQSFNLKSAPYFGATVGRFAGRINNGEFKLNEETFHLYQNNNNHSLHGGNLGFSQKNWKVKNLDNGRNPSITLYYVSDAQEENYPGELTVELTYTLSEENELIIEYKANTTEDTIVNLTHHSYFNLDGHQYTVSEQKLIVNSEKTVETTDENIPTGRFLNVAGSSLDFKQPKKCPSIIDTTFVLEKENEFSASLFSKKNNLKMTVYTNQPGVHIYVGGDCFNTVKGKENVDYHPLSGICFETQNFPDAPNHKHFPSSVLKKEETYHHKTIYKFQSF</sequence>
<dbReference type="InterPro" id="IPR015443">
    <property type="entry name" value="Aldose_1-epimerase"/>
</dbReference>
<keyword evidence="6 8" id="KW-0413">Isomerase</keyword>
<dbReference type="GO" id="GO:0030246">
    <property type="term" value="F:carbohydrate binding"/>
    <property type="evidence" value="ECO:0007669"/>
    <property type="project" value="InterPro"/>
</dbReference>
<evidence type="ECO:0000256" key="5">
    <source>
        <dbReference type="ARBA" id="ARBA00022837"/>
    </source>
</evidence>
<dbReference type="UniPathway" id="UPA00242"/>
<dbReference type="SUPFAM" id="SSF74650">
    <property type="entry name" value="Galactose mutarotase-like"/>
    <property type="match status" value="1"/>
</dbReference>
<feature type="active site" description="Proton acceptor" evidence="9">
    <location>
        <position position="316"/>
    </location>
</feature>
<reference evidence="12 13" key="1">
    <citation type="submission" date="2019-01" db="EMBL/GenBank/DDBJ databases">
        <title>Flavobacterium sp. nov. isolated from arctic soil.</title>
        <authorList>
            <person name="Kim D.-U."/>
        </authorList>
    </citation>
    <scope>NUCLEOTIDE SEQUENCE [LARGE SCALE GENOMIC DNA]</scope>
    <source>
        <strain evidence="12 13">Kopri-42</strain>
    </source>
</reference>
<gene>
    <name evidence="12" type="ORF">DR871_005155</name>
</gene>
<comment type="caution">
    <text evidence="12">The sequence shown here is derived from an EMBL/GenBank/DDBJ whole genome shotgun (WGS) entry which is preliminary data.</text>
</comment>
<feature type="binding site" evidence="11">
    <location>
        <begin position="196"/>
        <end position="198"/>
    </location>
    <ligand>
        <name>beta-D-galactose</name>
        <dbReference type="ChEBI" id="CHEBI:27667"/>
    </ligand>
</feature>
<keyword evidence="5" id="KW-0106">Calcium</keyword>
<dbReference type="PANTHER" id="PTHR10091:SF0">
    <property type="entry name" value="GALACTOSE MUTAROTASE"/>
    <property type="match status" value="1"/>
</dbReference>
<feature type="active site" description="Proton donor" evidence="9">
    <location>
        <position position="196"/>
    </location>
</feature>
<dbReference type="Pfam" id="PF01263">
    <property type="entry name" value="Aldose_epim"/>
    <property type="match status" value="1"/>
</dbReference>
<comment type="catalytic activity">
    <reaction evidence="8">
        <text>alpha-D-glucose = beta-D-glucose</text>
        <dbReference type="Rhea" id="RHEA:10264"/>
        <dbReference type="ChEBI" id="CHEBI:15903"/>
        <dbReference type="ChEBI" id="CHEBI:17925"/>
        <dbReference type="EC" id="5.1.3.3"/>
    </reaction>
</comment>
<dbReference type="CDD" id="cd09019">
    <property type="entry name" value="galactose_mutarotase_like"/>
    <property type="match status" value="1"/>
</dbReference>
<evidence type="ECO:0000313" key="12">
    <source>
        <dbReference type="EMBL" id="RYJ53442.1"/>
    </source>
</evidence>
<protein>
    <recommendedName>
        <fullName evidence="8">Aldose 1-epimerase</fullName>
        <ecNumber evidence="8">5.1.3.3</ecNumber>
    </recommendedName>
</protein>
<evidence type="ECO:0000256" key="2">
    <source>
        <dbReference type="ARBA" id="ARBA00005028"/>
    </source>
</evidence>
<dbReference type="InterPro" id="IPR014718">
    <property type="entry name" value="GH-type_carb-bd"/>
</dbReference>
<dbReference type="GO" id="GO:0033499">
    <property type="term" value="P:galactose catabolic process via UDP-galactose, Leloir pathway"/>
    <property type="evidence" value="ECO:0007669"/>
    <property type="project" value="TreeGrafter"/>
</dbReference>
<feature type="binding site" evidence="10">
    <location>
        <position position="254"/>
    </location>
    <ligand>
        <name>beta-D-galactose</name>
        <dbReference type="ChEBI" id="CHEBI:27667"/>
    </ligand>
</feature>
<evidence type="ECO:0000256" key="6">
    <source>
        <dbReference type="ARBA" id="ARBA00023235"/>
    </source>
</evidence>
<comment type="subunit">
    <text evidence="4">Monomer.</text>
</comment>
<evidence type="ECO:0000256" key="7">
    <source>
        <dbReference type="ARBA" id="ARBA00023277"/>
    </source>
</evidence>
<dbReference type="RefSeq" id="WP_113664553.1">
    <property type="nucleotide sequence ID" value="NZ_QNVY02000001.1"/>
</dbReference>
<proteinExistence type="inferred from homology"/>
<evidence type="ECO:0000256" key="8">
    <source>
        <dbReference type="PIRNR" id="PIRNR005096"/>
    </source>
</evidence>
<dbReference type="EMBL" id="QNVY02000001">
    <property type="protein sequence ID" value="RYJ53442.1"/>
    <property type="molecule type" value="Genomic_DNA"/>
</dbReference>
<dbReference type="InterPro" id="IPR011013">
    <property type="entry name" value="Gal_mutarotase_sf_dom"/>
</dbReference>
<dbReference type="EC" id="5.1.3.3" evidence="8"/>
<keyword evidence="13" id="KW-1185">Reference proteome</keyword>
<organism evidence="12 13">
    <name type="scientific">Flavobacterium petrolei</name>
    <dbReference type="NCBI Taxonomy" id="2259594"/>
    <lineage>
        <taxon>Bacteria</taxon>
        <taxon>Pseudomonadati</taxon>
        <taxon>Bacteroidota</taxon>
        <taxon>Flavobacteriia</taxon>
        <taxon>Flavobacteriales</taxon>
        <taxon>Flavobacteriaceae</taxon>
        <taxon>Flavobacterium</taxon>
    </lineage>
</organism>
<keyword evidence="7 8" id="KW-0119">Carbohydrate metabolism</keyword>
<dbReference type="PANTHER" id="PTHR10091">
    <property type="entry name" value="ALDOSE-1-EPIMERASE"/>
    <property type="match status" value="1"/>
</dbReference>
<dbReference type="GO" id="GO:0006006">
    <property type="term" value="P:glucose metabolic process"/>
    <property type="evidence" value="ECO:0007669"/>
    <property type="project" value="TreeGrafter"/>
</dbReference>
<evidence type="ECO:0000256" key="1">
    <source>
        <dbReference type="ARBA" id="ARBA00001913"/>
    </source>
</evidence>
<evidence type="ECO:0000256" key="9">
    <source>
        <dbReference type="PIRSR" id="PIRSR005096-1"/>
    </source>
</evidence>
<evidence type="ECO:0000256" key="4">
    <source>
        <dbReference type="ARBA" id="ARBA00011245"/>
    </source>
</evidence>
<name>A0A482U070_9FLAO</name>
<dbReference type="Proteomes" id="UP000253235">
    <property type="component" value="Unassembled WGS sequence"/>
</dbReference>
<evidence type="ECO:0000313" key="13">
    <source>
        <dbReference type="Proteomes" id="UP000253235"/>
    </source>
</evidence>
<dbReference type="InterPro" id="IPR047215">
    <property type="entry name" value="Galactose_mutarotase-like"/>
</dbReference>